<name>A0A917X415_9ACTN</name>
<dbReference type="Proteomes" id="UP000608890">
    <property type="component" value="Unassembled WGS sequence"/>
</dbReference>
<organism evidence="1 2">
    <name type="scientific">Micromonospora sonchi</name>
    <dbReference type="NCBI Taxonomy" id="1763543"/>
    <lineage>
        <taxon>Bacteria</taxon>
        <taxon>Bacillati</taxon>
        <taxon>Actinomycetota</taxon>
        <taxon>Actinomycetes</taxon>
        <taxon>Micromonosporales</taxon>
        <taxon>Micromonosporaceae</taxon>
        <taxon>Micromonospora</taxon>
    </lineage>
</organism>
<gene>
    <name evidence="1" type="ORF">GCM10011608_61510</name>
</gene>
<protein>
    <submittedName>
        <fullName evidence="1">Uncharacterized protein</fullName>
    </submittedName>
</protein>
<dbReference type="AlphaFoldDB" id="A0A917X415"/>
<reference evidence="1" key="2">
    <citation type="submission" date="2020-09" db="EMBL/GenBank/DDBJ databases">
        <authorList>
            <person name="Sun Q."/>
            <person name="Zhou Y."/>
        </authorList>
    </citation>
    <scope>NUCLEOTIDE SEQUENCE</scope>
    <source>
        <strain evidence="1">CGMCC 4.7312</strain>
    </source>
</reference>
<reference evidence="1" key="1">
    <citation type="journal article" date="2014" name="Int. J. Syst. Evol. Microbiol.">
        <title>Complete genome sequence of Corynebacterium casei LMG S-19264T (=DSM 44701T), isolated from a smear-ripened cheese.</title>
        <authorList>
            <consortium name="US DOE Joint Genome Institute (JGI-PGF)"/>
            <person name="Walter F."/>
            <person name="Albersmeier A."/>
            <person name="Kalinowski J."/>
            <person name="Ruckert C."/>
        </authorList>
    </citation>
    <scope>NUCLEOTIDE SEQUENCE</scope>
    <source>
        <strain evidence="1">CGMCC 4.7312</strain>
    </source>
</reference>
<evidence type="ECO:0000313" key="2">
    <source>
        <dbReference type="Proteomes" id="UP000608890"/>
    </source>
</evidence>
<dbReference type="EMBL" id="BMNB01000066">
    <property type="protein sequence ID" value="GGM67975.1"/>
    <property type="molecule type" value="Genomic_DNA"/>
</dbReference>
<evidence type="ECO:0000313" key="1">
    <source>
        <dbReference type="EMBL" id="GGM67975.1"/>
    </source>
</evidence>
<keyword evidence="2" id="KW-1185">Reference proteome</keyword>
<sequence>MITDFVPVSLPHVLTVTYWRTLLGGRGCQKRIEQVIADLVEHRLAAPVATTIPLVTYKTADVGLGRGGRKRGRR</sequence>
<comment type="caution">
    <text evidence="1">The sequence shown here is derived from an EMBL/GenBank/DDBJ whole genome shotgun (WGS) entry which is preliminary data.</text>
</comment>
<proteinExistence type="predicted"/>
<accession>A0A917X415</accession>